<dbReference type="CDD" id="cd00060">
    <property type="entry name" value="FHA"/>
    <property type="match status" value="2"/>
</dbReference>
<feature type="compositionally biased region" description="Polar residues" evidence="1">
    <location>
        <begin position="160"/>
        <end position="169"/>
    </location>
</feature>
<feature type="region of interest" description="Disordered" evidence="1">
    <location>
        <begin position="117"/>
        <end position="142"/>
    </location>
</feature>
<dbReference type="PROSITE" id="PS50006">
    <property type="entry name" value="FHA_DOMAIN"/>
    <property type="match status" value="2"/>
</dbReference>
<feature type="compositionally biased region" description="Basic and acidic residues" evidence="1">
    <location>
        <begin position="177"/>
        <end position="189"/>
    </location>
</feature>
<evidence type="ECO:0000256" key="1">
    <source>
        <dbReference type="SAM" id="MobiDB-lite"/>
    </source>
</evidence>
<dbReference type="AlphaFoldDB" id="A0A445N2I3"/>
<dbReference type="EMBL" id="OJIN01000223">
    <property type="protein sequence ID" value="SPD75903.1"/>
    <property type="molecule type" value="Genomic_DNA"/>
</dbReference>
<dbReference type="InterPro" id="IPR000253">
    <property type="entry name" value="FHA_dom"/>
</dbReference>
<dbReference type="InterPro" id="IPR008984">
    <property type="entry name" value="SMAD_FHA_dom_sf"/>
</dbReference>
<gene>
    <name evidence="3" type="ORF">PITCH_A780033</name>
</gene>
<dbReference type="SMART" id="SM00240">
    <property type="entry name" value="FHA"/>
    <property type="match status" value="2"/>
</dbReference>
<reference evidence="3" key="1">
    <citation type="submission" date="2018-01" db="EMBL/GenBank/DDBJ databases">
        <authorList>
            <person name="Regsiter A."/>
            <person name="William W."/>
        </authorList>
    </citation>
    <scope>NUCLEOTIDE SEQUENCE</scope>
    <source>
        <strain evidence="3">TRIP AH-1</strain>
    </source>
</reference>
<dbReference type="Gene3D" id="2.60.200.20">
    <property type="match status" value="2"/>
</dbReference>
<organism evidence="3">
    <name type="scientific">uncultured Desulfobacterium sp</name>
    <dbReference type="NCBI Taxonomy" id="201089"/>
    <lineage>
        <taxon>Bacteria</taxon>
        <taxon>Pseudomonadati</taxon>
        <taxon>Thermodesulfobacteriota</taxon>
        <taxon>Desulfobacteria</taxon>
        <taxon>Desulfobacterales</taxon>
        <taxon>Desulfobacteriaceae</taxon>
        <taxon>Desulfobacterium</taxon>
        <taxon>environmental samples</taxon>
    </lineage>
</organism>
<evidence type="ECO:0000313" key="3">
    <source>
        <dbReference type="EMBL" id="SPD75903.1"/>
    </source>
</evidence>
<dbReference type="SUPFAM" id="SSF49879">
    <property type="entry name" value="SMAD/FHA domain"/>
    <property type="match status" value="2"/>
</dbReference>
<protein>
    <submittedName>
        <fullName evidence="3">FHA domain-containing protein</fullName>
    </submittedName>
</protein>
<feature type="domain" description="FHA" evidence="2">
    <location>
        <begin position="229"/>
        <end position="278"/>
    </location>
</feature>
<dbReference type="Pfam" id="PF00498">
    <property type="entry name" value="FHA"/>
    <property type="match status" value="2"/>
</dbReference>
<evidence type="ECO:0000259" key="2">
    <source>
        <dbReference type="PROSITE" id="PS50006"/>
    </source>
</evidence>
<feature type="region of interest" description="Disordered" evidence="1">
    <location>
        <begin position="160"/>
        <end position="189"/>
    </location>
</feature>
<feature type="region of interest" description="Disordered" evidence="1">
    <location>
        <begin position="310"/>
        <end position="344"/>
    </location>
</feature>
<proteinExistence type="predicted"/>
<dbReference type="InterPro" id="IPR050923">
    <property type="entry name" value="Cell_Proc_Reg/RNA_Proc"/>
</dbReference>
<feature type="domain" description="FHA" evidence="2">
    <location>
        <begin position="30"/>
        <end position="80"/>
    </location>
</feature>
<sequence>MKSAPVIIVQLIHIEGPMKGRIHEFSEPEISIGRHPSCNVQFPKDLVTISRKHASIVREGNRFKLINHGANGTLVNGKRVEEEYLNDGDVLTIAEGGPKVSFLTEIKEGEFMPPLSLRESPVVKPEPPPIMPEMPREPQPVRKPFSQPVEPRFYEPLSQVNAPDPQFQQKEPFPPAGRHEPTAHKEQRTDAPVQIPPDEFGQEIAIQKVSVPLIIQLGPTLRTFKELPITIGKRPGCDFTIDNPAISDLHAQFFFSKDRYWIKDLTGKQAVSINGRPIKVQAPLNNNDHLALSASGPHLRFLGGGRLAEIEESSQQGLDQQDHAPNGERSSSSPKDQPDKAVKGAKSILSKFFQREK</sequence>
<name>A0A445N2I3_9BACT</name>
<accession>A0A445N2I3</accession>
<dbReference type="PANTHER" id="PTHR23308">
    <property type="entry name" value="NUCLEAR INHIBITOR OF PROTEIN PHOSPHATASE-1"/>
    <property type="match status" value="1"/>
</dbReference>